<dbReference type="PANTHER" id="PTHR48081:SF33">
    <property type="entry name" value="KYNURENINE FORMAMIDASE"/>
    <property type="match status" value="1"/>
</dbReference>
<evidence type="ECO:0000259" key="2">
    <source>
        <dbReference type="Pfam" id="PF12697"/>
    </source>
</evidence>
<keyword evidence="1 3" id="KW-0378">Hydrolase</keyword>
<dbReference type="KEGG" id="rjg:CCGE525_30710"/>
<protein>
    <submittedName>
        <fullName evidence="3">Alpha/beta hydrolase</fullName>
    </submittedName>
</protein>
<sequence length="276" mass="29930">MSYFRITDWESAYTSDAYVVGGDRWPAAWVEPARAFRDSLAKTERAELDLAYGLGARNRFDLFLPVEKPRGLVVFIHGGYWLELDKSYWSHLAAGPVANGYAVAIPSYTLCPDIRLAGIAKEIAAAIGKVADMVDGSVMLVGHSAGGQLATRMVTKTSPLAAPVQARIRHVVSISGVHDLRPIMKRAMNDHLRIDAAEAAAESPALLEPVENIRLTCWVGGAERAEFIRQTALLANIWTGLGAATNAVVDPDQNHFTVLDGLTDATHPLTRTLLSE</sequence>
<dbReference type="AlphaFoldDB" id="A0A387G458"/>
<evidence type="ECO:0000256" key="1">
    <source>
        <dbReference type="ARBA" id="ARBA00022801"/>
    </source>
</evidence>
<dbReference type="RefSeq" id="WP_120707982.1">
    <property type="nucleotide sequence ID" value="NZ_CP032695.1"/>
</dbReference>
<evidence type="ECO:0000313" key="3">
    <source>
        <dbReference type="EMBL" id="AYG63074.1"/>
    </source>
</evidence>
<dbReference type="InterPro" id="IPR029058">
    <property type="entry name" value="AB_hydrolase_fold"/>
</dbReference>
<dbReference type="SUPFAM" id="SSF53474">
    <property type="entry name" value="alpha/beta-Hydrolases"/>
    <property type="match status" value="1"/>
</dbReference>
<accession>A0A387G458</accession>
<dbReference type="Gene3D" id="3.40.50.1820">
    <property type="entry name" value="alpha/beta hydrolase"/>
    <property type="match status" value="1"/>
</dbReference>
<keyword evidence="4" id="KW-1185">Reference proteome</keyword>
<dbReference type="GO" id="GO:0016787">
    <property type="term" value="F:hydrolase activity"/>
    <property type="evidence" value="ECO:0007669"/>
    <property type="project" value="UniProtKB-KW"/>
</dbReference>
<dbReference type="Pfam" id="PF12697">
    <property type="entry name" value="Abhydrolase_6"/>
    <property type="match status" value="1"/>
</dbReference>
<dbReference type="PANTHER" id="PTHR48081">
    <property type="entry name" value="AB HYDROLASE SUPERFAMILY PROTEIN C4A8.06C"/>
    <property type="match status" value="1"/>
</dbReference>
<organism evidence="3 4">
    <name type="scientific">Rhizobium jaguaris</name>
    <dbReference type="NCBI Taxonomy" id="1312183"/>
    <lineage>
        <taxon>Bacteria</taxon>
        <taxon>Pseudomonadati</taxon>
        <taxon>Pseudomonadota</taxon>
        <taxon>Alphaproteobacteria</taxon>
        <taxon>Hyphomicrobiales</taxon>
        <taxon>Rhizobiaceae</taxon>
        <taxon>Rhizobium/Agrobacterium group</taxon>
        <taxon>Rhizobium</taxon>
    </lineage>
</organism>
<gene>
    <name evidence="3" type="ORF">CCGE525_30710</name>
</gene>
<reference evidence="3 4" key="1">
    <citation type="submission" date="2018-10" db="EMBL/GenBank/DDBJ databases">
        <title>Rhizobium etli, R. leguminosarum and a new Rhizobium genospecies from Phaseolus dumosus.</title>
        <authorList>
            <person name="Ramirez-Puebla S.T."/>
            <person name="Rogel-Hernandez M.A."/>
            <person name="Guerrero G."/>
            <person name="Ormeno-Orrillo E."/>
            <person name="Martinez-Romero J.C."/>
            <person name="Negrete-Yankelevich S."/>
            <person name="Martinez-Romero E."/>
        </authorList>
    </citation>
    <scope>NUCLEOTIDE SEQUENCE [LARGE SCALE GENOMIC DNA]</scope>
    <source>
        <strain evidence="3 4">CCGE525</strain>
        <plasmid evidence="4">prccge525c</plasmid>
    </source>
</reference>
<dbReference type="EMBL" id="CP032695">
    <property type="protein sequence ID" value="AYG63074.1"/>
    <property type="molecule type" value="Genomic_DNA"/>
</dbReference>
<geneLocation type="plasmid" evidence="4">
    <name>prccge525c</name>
</geneLocation>
<feature type="domain" description="AB hydrolase-1" evidence="2">
    <location>
        <begin position="73"/>
        <end position="241"/>
    </location>
</feature>
<dbReference type="InterPro" id="IPR000073">
    <property type="entry name" value="AB_hydrolase_1"/>
</dbReference>
<evidence type="ECO:0000313" key="4">
    <source>
        <dbReference type="Proteomes" id="UP000282195"/>
    </source>
</evidence>
<keyword evidence="3" id="KW-0614">Plasmid</keyword>
<name>A0A387G458_9HYPH</name>
<dbReference type="OrthoDB" id="9771666at2"/>
<dbReference type="Proteomes" id="UP000282195">
    <property type="component" value="Plasmid pRCCGE525c"/>
</dbReference>
<proteinExistence type="predicted"/>
<dbReference type="InterPro" id="IPR050300">
    <property type="entry name" value="GDXG_lipolytic_enzyme"/>
</dbReference>